<keyword evidence="4" id="KW-0378">Hydrolase</keyword>
<sequence>MRIKTLALHIFYFICLVVALFIPQFSLYFARKNSTNSHLIGWFMFFILYGLVIALYLWVLRPQKVFKRIDANGFVAIIVGYFVFLLIKATFISLDQIIYHQTTTANDAKIQAYLNYNNTSALMIVVMAVVFAPICEELLFRGIFMKFFGQNSFYLPIFISGLLFGLAHSNSNIISALLYSSIGWVLGFIYKKYNNLSVTWGLHFLNNAPAILLLFF</sequence>
<reference evidence="4 5" key="1">
    <citation type="journal article" date="2023" name="Int. J. Syst. Evol. Microbiol.">
        <title>Ligilactobacillus ubinensis sp. nov., a novel species isolated from the wild ferment of a durian fruit (Durio zibethinus).</title>
        <authorList>
            <person name="Heng Y.C."/>
            <person name="Menon N."/>
            <person name="Chen B."/>
            <person name="Loo B.Z.L."/>
            <person name="Wong G.W.J."/>
            <person name="Lim A.C.H."/>
            <person name="Silvaraju S."/>
            <person name="Kittelmann S."/>
        </authorList>
    </citation>
    <scope>NUCLEOTIDE SEQUENCE [LARGE SCALE GENOMIC DNA]</scope>
    <source>
        <strain evidence="4 5">WILCCON 0076</strain>
    </source>
</reference>
<protein>
    <submittedName>
        <fullName evidence="4">CPBP family intramembrane metalloprotease</fullName>
    </submittedName>
</protein>
<evidence type="ECO:0000313" key="5">
    <source>
        <dbReference type="Proteomes" id="UP001139006"/>
    </source>
</evidence>
<dbReference type="InterPro" id="IPR003675">
    <property type="entry name" value="Rce1/LyrA-like_dom"/>
</dbReference>
<keyword evidence="2" id="KW-0472">Membrane</keyword>
<dbReference type="RefSeq" id="WP_253358644.1">
    <property type="nucleotide sequence ID" value="NZ_JAIULA010000001.1"/>
</dbReference>
<dbReference type="EMBL" id="JAIULA010000001">
    <property type="protein sequence ID" value="MCP0885881.1"/>
    <property type="molecule type" value="Genomic_DNA"/>
</dbReference>
<evidence type="ECO:0000313" key="4">
    <source>
        <dbReference type="EMBL" id="MCP0885881.1"/>
    </source>
</evidence>
<name>A0A9X2FGI6_9LACO</name>
<keyword evidence="4" id="KW-0645">Protease</keyword>
<dbReference type="GO" id="GO:0004175">
    <property type="term" value="F:endopeptidase activity"/>
    <property type="evidence" value="ECO:0007669"/>
    <property type="project" value="UniProtKB-ARBA"/>
</dbReference>
<feature type="transmembrane region" description="Helical" evidence="2">
    <location>
        <begin position="39"/>
        <end position="59"/>
    </location>
</feature>
<dbReference type="InterPro" id="IPR052710">
    <property type="entry name" value="CAAX_protease"/>
</dbReference>
<evidence type="ECO:0000256" key="2">
    <source>
        <dbReference type="SAM" id="Phobius"/>
    </source>
</evidence>
<dbReference type="GO" id="GO:0008237">
    <property type="term" value="F:metallopeptidase activity"/>
    <property type="evidence" value="ECO:0007669"/>
    <property type="project" value="UniProtKB-KW"/>
</dbReference>
<organism evidence="4 5">
    <name type="scientific">Ligilactobacillus ubinensis</name>
    <dbReference type="NCBI Taxonomy" id="2876789"/>
    <lineage>
        <taxon>Bacteria</taxon>
        <taxon>Bacillati</taxon>
        <taxon>Bacillota</taxon>
        <taxon>Bacilli</taxon>
        <taxon>Lactobacillales</taxon>
        <taxon>Lactobacillaceae</taxon>
        <taxon>Ligilactobacillus</taxon>
    </lineage>
</organism>
<keyword evidence="2" id="KW-0812">Transmembrane</keyword>
<keyword evidence="4" id="KW-0482">Metalloprotease</keyword>
<dbReference type="GO" id="GO:0080120">
    <property type="term" value="P:CAAX-box protein maturation"/>
    <property type="evidence" value="ECO:0007669"/>
    <property type="project" value="UniProtKB-ARBA"/>
</dbReference>
<dbReference type="AlphaFoldDB" id="A0A9X2FGI6"/>
<dbReference type="PANTHER" id="PTHR36435">
    <property type="entry name" value="SLR1288 PROTEIN"/>
    <property type="match status" value="1"/>
</dbReference>
<gene>
    <name evidence="4" type="ORF">LB941_00850</name>
</gene>
<proteinExistence type="inferred from homology"/>
<dbReference type="Pfam" id="PF02517">
    <property type="entry name" value="Rce1-like"/>
    <property type="match status" value="1"/>
</dbReference>
<comment type="caution">
    <text evidence="4">The sequence shown here is derived from an EMBL/GenBank/DDBJ whole genome shotgun (WGS) entry which is preliminary data.</text>
</comment>
<accession>A0A9X2FGI6</accession>
<comment type="similarity">
    <text evidence="1">Belongs to the UPF0177 family.</text>
</comment>
<feature type="domain" description="CAAX prenyl protease 2/Lysostaphin resistance protein A-like" evidence="3">
    <location>
        <begin position="120"/>
        <end position="208"/>
    </location>
</feature>
<feature type="transmembrane region" description="Helical" evidence="2">
    <location>
        <begin position="71"/>
        <end position="94"/>
    </location>
</feature>
<feature type="transmembrane region" description="Helical" evidence="2">
    <location>
        <begin position="173"/>
        <end position="190"/>
    </location>
</feature>
<feature type="transmembrane region" description="Helical" evidence="2">
    <location>
        <begin position="114"/>
        <end position="135"/>
    </location>
</feature>
<feature type="transmembrane region" description="Helical" evidence="2">
    <location>
        <begin position="7"/>
        <end position="27"/>
    </location>
</feature>
<evidence type="ECO:0000256" key="1">
    <source>
        <dbReference type="ARBA" id="ARBA00009067"/>
    </source>
</evidence>
<dbReference type="Proteomes" id="UP001139006">
    <property type="component" value="Unassembled WGS sequence"/>
</dbReference>
<dbReference type="PANTHER" id="PTHR36435:SF1">
    <property type="entry name" value="CAAX AMINO TERMINAL PROTEASE FAMILY PROTEIN"/>
    <property type="match status" value="1"/>
</dbReference>
<keyword evidence="5" id="KW-1185">Reference proteome</keyword>
<evidence type="ECO:0000259" key="3">
    <source>
        <dbReference type="Pfam" id="PF02517"/>
    </source>
</evidence>
<keyword evidence="2" id="KW-1133">Transmembrane helix</keyword>
<feature type="transmembrane region" description="Helical" evidence="2">
    <location>
        <begin position="147"/>
        <end position="167"/>
    </location>
</feature>